<keyword evidence="2 12" id="KW-0813">Transport</keyword>
<protein>
    <submittedName>
        <fullName evidence="18">TonB-dependent Receptor Plug Domain</fullName>
    </submittedName>
</protein>
<feature type="signal peptide" evidence="15">
    <location>
        <begin position="1"/>
        <end position="32"/>
    </location>
</feature>
<organism evidence="18 19">
    <name type="scientific">Kordiimonas lacus</name>
    <dbReference type="NCBI Taxonomy" id="637679"/>
    <lineage>
        <taxon>Bacteria</taxon>
        <taxon>Pseudomonadati</taxon>
        <taxon>Pseudomonadota</taxon>
        <taxon>Alphaproteobacteria</taxon>
        <taxon>Kordiimonadales</taxon>
        <taxon>Kordiimonadaceae</taxon>
        <taxon>Kordiimonas</taxon>
    </lineage>
</organism>
<dbReference type="PROSITE" id="PS51318">
    <property type="entry name" value="TAT"/>
    <property type="match status" value="1"/>
</dbReference>
<dbReference type="InterPro" id="IPR006311">
    <property type="entry name" value="TAT_signal"/>
</dbReference>
<evidence type="ECO:0000256" key="11">
    <source>
        <dbReference type="ARBA" id="ARBA00023237"/>
    </source>
</evidence>
<evidence type="ECO:0000259" key="17">
    <source>
        <dbReference type="Pfam" id="PF07715"/>
    </source>
</evidence>
<dbReference type="InterPro" id="IPR012910">
    <property type="entry name" value="Plug_dom"/>
</dbReference>
<feature type="chain" id="PRO_5010183226" evidence="15">
    <location>
        <begin position="33"/>
        <end position="845"/>
    </location>
</feature>
<dbReference type="GO" id="GO:0009279">
    <property type="term" value="C:cell outer membrane"/>
    <property type="evidence" value="ECO:0007669"/>
    <property type="project" value="UniProtKB-SubCell"/>
</dbReference>
<feature type="domain" description="TonB-dependent receptor plug" evidence="17">
    <location>
        <begin position="55"/>
        <end position="163"/>
    </location>
</feature>
<keyword evidence="6 15" id="KW-0732">Signal</keyword>
<keyword evidence="11 12" id="KW-0998">Cell outer membrane</keyword>
<evidence type="ECO:0000256" key="10">
    <source>
        <dbReference type="ARBA" id="ARBA00023136"/>
    </source>
</evidence>
<feature type="domain" description="TonB-dependent receptor-like beta-barrel" evidence="16">
    <location>
        <begin position="299"/>
        <end position="808"/>
    </location>
</feature>
<dbReference type="AlphaFoldDB" id="A0A1G6U431"/>
<dbReference type="Proteomes" id="UP000183685">
    <property type="component" value="Unassembled WGS sequence"/>
</dbReference>
<keyword evidence="5 12" id="KW-0812">Transmembrane</keyword>
<dbReference type="Pfam" id="PF07715">
    <property type="entry name" value="Plug"/>
    <property type="match status" value="1"/>
</dbReference>
<evidence type="ECO:0000256" key="5">
    <source>
        <dbReference type="ARBA" id="ARBA00022692"/>
    </source>
</evidence>
<evidence type="ECO:0000256" key="15">
    <source>
        <dbReference type="SAM" id="SignalP"/>
    </source>
</evidence>
<evidence type="ECO:0000256" key="8">
    <source>
        <dbReference type="ARBA" id="ARBA00023065"/>
    </source>
</evidence>
<dbReference type="EMBL" id="FNAK01000001">
    <property type="protein sequence ID" value="SDD35954.1"/>
    <property type="molecule type" value="Genomic_DNA"/>
</dbReference>
<dbReference type="RefSeq" id="WP_068308412.1">
    <property type="nucleotide sequence ID" value="NZ_FNAK01000001.1"/>
</dbReference>
<gene>
    <name evidence="18" type="ORF">SAMN04488071_0460</name>
</gene>
<dbReference type="PROSITE" id="PS01156">
    <property type="entry name" value="TONB_DEPENDENT_REC_2"/>
    <property type="match status" value="1"/>
</dbReference>
<dbReference type="PROSITE" id="PS52016">
    <property type="entry name" value="TONB_DEPENDENT_REC_3"/>
    <property type="match status" value="1"/>
</dbReference>
<evidence type="ECO:0000256" key="13">
    <source>
        <dbReference type="PROSITE-ProRule" id="PRU10144"/>
    </source>
</evidence>
<dbReference type="InterPro" id="IPR000531">
    <property type="entry name" value="Beta-barrel_TonB"/>
</dbReference>
<reference evidence="18 19" key="1">
    <citation type="submission" date="2016-10" db="EMBL/GenBank/DDBJ databases">
        <authorList>
            <person name="de Groot N.N."/>
        </authorList>
    </citation>
    <scope>NUCLEOTIDE SEQUENCE [LARGE SCALE GENOMIC DNA]</scope>
    <source>
        <strain evidence="18 19">CGMCC 1.9109</strain>
    </source>
</reference>
<evidence type="ECO:0000256" key="9">
    <source>
        <dbReference type="ARBA" id="ARBA00023077"/>
    </source>
</evidence>
<dbReference type="Pfam" id="PF00593">
    <property type="entry name" value="TonB_dep_Rec_b-barrel"/>
    <property type="match status" value="1"/>
</dbReference>
<evidence type="ECO:0000256" key="12">
    <source>
        <dbReference type="PROSITE-ProRule" id="PRU01360"/>
    </source>
</evidence>
<keyword evidence="7" id="KW-0408">Iron</keyword>
<proteinExistence type="inferred from homology"/>
<dbReference type="GO" id="GO:0006826">
    <property type="term" value="P:iron ion transport"/>
    <property type="evidence" value="ECO:0007669"/>
    <property type="project" value="UniProtKB-KW"/>
</dbReference>
<sequence length="845" mass="90806">MSKNLGHKTRAFLMTSAAAAAVVTGASLSAQAQDSSSDFTLEEILVTAQKRPQTLQETPIAVSVTDAATIEKSHILDISDMQSVVPSLRVWTLQTSSNTNFAIRGFGNGANNAGIEPSVGVFIDGVYRSRSAAQIGDLPRLQRVEVLRGPQSTLFGKNASAGVISIVTAAPSFEPEGGIEASYGNYDARQIKAYYTTGLTDTFAVSISGGVNKRDGYIETSDPNIDDINNRDRWNIRGQALWEPSETVSVRMIADYNELDELCCGVTNIINGPTAGLIQLLGGTVLDDSDPFAYESPINQVPVNKIKDGGVSLEANVDFEGFTLTSISSYRSNSSFNDSEPDYTGAHILDSAYNDADIDTYTQEIRLSSTGVNKLDWMVGGYFFKEDITQIQGLKYGTDTRNYIDFLTGTPGTLATLELLSGMPSGSFFAADTTTRETFTQDNTAFSLFASLDFHLTDRLTLTGGINYTKDKKTVTGSTVNGDAFSSIDLFTVNGGFIPTALFGQAFQANTGLAPTPENIAFIESVAPGTSAAINAGVTSAIQGLQGLQFQPQFLAYPNSVQDGKTNDDKVTWQARVAYEVSDNINVYLSAGTGFKSTSWNLSRDARPFAANQAALEAAGLTQVNQTYGTLYAGPENSTVYEIGIKARYSKGAINIALFDQTIKGFQSNIFQGTGFVLANAGKQSTKGLEIDATWVPIEDLEFRFAGTFLDPVFDSFPGAAGPNGTVVDLSGEKPAGIHETSLSFAATYFFELGDSMTGYVRGDWQYESETQVVDNVDGVFRQVSLFNASAGLEWENGLSLSVWGRNLFNDEFYLSAFPGVIQPGTVNGYANPPRMYGVSVGYKF</sequence>
<keyword evidence="9 14" id="KW-0798">TonB box</keyword>
<evidence type="ECO:0000256" key="4">
    <source>
        <dbReference type="ARBA" id="ARBA00022496"/>
    </source>
</evidence>
<dbReference type="SUPFAM" id="SSF56935">
    <property type="entry name" value="Porins"/>
    <property type="match status" value="1"/>
</dbReference>
<keyword evidence="19" id="KW-1185">Reference proteome</keyword>
<keyword evidence="3 12" id="KW-1134">Transmembrane beta strand</keyword>
<evidence type="ECO:0000256" key="6">
    <source>
        <dbReference type="ARBA" id="ARBA00022729"/>
    </source>
</evidence>
<dbReference type="InterPro" id="IPR039426">
    <property type="entry name" value="TonB-dep_rcpt-like"/>
</dbReference>
<keyword evidence="18" id="KW-0675">Receptor</keyword>
<evidence type="ECO:0000313" key="18">
    <source>
        <dbReference type="EMBL" id="SDD35954.1"/>
    </source>
</evidence>
<dbReference type="PANTHER" id="PTHR32552:SF81">
    <property type="entry name" value="TONB-DEPENDENT OUTER MEMBRANE RECEPTOR"/>
    <property type="match status" value="1"/>
</dbReference>
<comment type="subcellular location">
    <subcellularLocation>
        <location evidence="1 12">Cell outer membrane</location>
        <topology evidence="1 12">Multi-pass membrane protein</topology>
    </subcellularLocation>
</comment>
<evidence type="ECO:0000259" key="16">
    <source>
        <dbReference type="Pfam" id="PF00593"/>
    </source>
</evidence>
<evidence type="ECO:0000256" key="3">
    <source>
        <dbReference type="ARBA" id="ARBA00022452"/>
    </source>
</evidence>
<keyword evidence="8" id="KW-0406">Ion transport</keyword>
<dbReference type="InterPro" id="IPR036942">
    <property type="entry name" value="Beta-barrel_TonB_sf"/>
</dbReference>
<dbReference type="InterPro" id="IPR010917">
    <property type="entry name" value="TonB_rcpt_CS"/>
</dbReference>
<dbReference type="Gene3D" id="2.40.170.20">
    <property type="entry name" value="TonB-dependent receptor, beta-barrel domain"/>
    <property type="match status" value="2"/>
</dbReference>
<comment type="similarity">
    <text evidence="12 14">Belongs to the TonB-dependent receptor family.</text>
</comment>
<dbReference type="PANTHER" id="PTHR32552">
    <property type="entry name" value="FERRICHROME IRON RECEPTOR-RELATED"/>
    <property type="match status" value="1"/>
</dbReference>
<accession>A0A1G6U431</accession>
<keyword evidence="10 12" id="KW-0472">Membrane</keyword>
<evidence type="ECO:0000256" key="14">
    <source>
        <dbReference type="RuleBase" id="RU003357"/>
    </source>
</evidence>
<keyword evidence="4" id="KW-0410">Iron transport</keyword>
<dbReference type="STRING" id="637679.GCA_001550055_00429"/>
<evidence type="ECO:0000256" key="7">
    <source>
        <dbReference type="ARBA" id="ARBA00023004"/>
    </source>
</evidence>
<evidence type="ECO:0000313" key="19">
    <source>
        <dbReference type="Proteomes" id="UP000183685"/>
    </source>
</evidence>
<evidence type="ECO:0000256" key="2">
    <source>
        <dbReference type="ARBA" id="ARBA00022448"/>
    </source>
</evidence>
<evidence type="ECO:0000256" key="1">
    <source>
        <dbReference type="ARBA" id="ARBA00004571"/>
    </source>
</evidence>
<name>A0A1G6U431_9PROT</name>
<feature type="short sequence motif" description="TonB C-terminal box" evidence="13">
    <location>
        <begin position="828"/>
        <end position="845"/>
    </location>
</feature>